<keyword evidence="2" id="KW-1185">Reference proteome</keyword>
<dbReference type="RefSeq" id="WP_093075059.1">
    <property type="nucleotide sequence ID" value="NZ_FOGV01000040.1"/>
</dbReference>
<comment type="caution">
    <text evidence="1">The sequence shown here is derived from an EMBL/GenBank/DDBJ whole genome shotgun (WGS) entry which is preliminary data.</text>
</comment>
<accession>A0A1H9WN50</accession>
<proteinExistence type="predicted"/>
<dbReference type="Pfam" id="PF13275">
    <property type="entry name" value="S4_2"/>
    <property type="match status" value="1"/>
</dbReference>
<organism evidence="1 2">
    <name type="scientific">Salisediminibacterium halotolerans</name>
    <dbReference type="NCBI Taxonomy" id="517425"/>
    <lineage>
        <taxon>Bacteria</taxon>
        <taxon>Bacillati</taxon>
        <taxon>Bacillota</taxon>
        <taxon>Bacilli</taxon>
        <taxon>Bacillales</taxon>
        <taxon>Bacillaceae</taxon>
        <taxon>Salisediminibacterium</taxon>
    </lineage>
</organism>
<dbReference type="STRING" id="1464123.SAMN05444126_1408"/>
<reference evidence="2" key="1">
    <citation type="submission" date="2016-10" db="EMBL/GenBank/DDBJ databases">
        <authorList>
            <person name="de Groot N.N."/>
        </authorList>
    </citation>
    <scope>NUCLEOTIDE SEQUENCE [LARGE SCALE GENOMIC DNA]</scope>
    <source>
        <strain evidence="2">10nlg</strain>
    </source>
</reference>
<protein>
    <submittedName>
        <fullName evidence="1">S4 domain protein YaaA</fullName>
    </submittedName>
</protein>
<dbReference type="SUPFAM" id="SSF55174">
    <property type="entry name" value="Alpha-L RNA-binding motif"/>
    <property type="match status" value="1"/>
</dbReference>
<name>A0A1H9WN50_9BACI</name>
<dbReference type="Proteomes" id="UP000199318">
    <property type="component" value="Unassembled WGS sequence"/>
</dbReference>
<dbReference type="Gene3D" id="3.10.290.10">
    <property type="entry name" value="RNA-binding S4 domain"/>
    <property type="match status" value="1"/>
</dbReference>
<dbReference type="InterPro" id="IPR036986">
    <property type="entry name" value="S4_RNA-bd_sf"/>
</dbReference>
<dbReference type="GO" id="GO:0003723">
    <property type="term" value="F:RNA binding"/>
    <property type="evidence" value="ECO:0007669"/>
    <property type="project" value="InterPro"/>
</dbReference>
<evidence type="ECO:0000313" key="2">
    <source>
        <dbReference type="Proteomes" id="UP000199318"/>
    </source>
</evidence>
<dbReference type="OrthoDB" id="9811532at2"/>
<dbReference type="EMBL" id="FOGV01000040">
    <property type="protein sequence ID" value="SES35274.1"/>
    <property type="molecule type" value="Genomic_DNA"/>
</dbReference>
<dbReference type="AlphaFoldDB" id="A0A1H9WN50"/>
<evidence type="ECO:0000313" key="1">
    <source>
        <dbReference type="EMBL" id="SES35274.1"/>
    </source>
</evidence>
<gene>
    <name evidence="1" type="ORF">SAMN05444126_1408</name>
</gene>
<sequence>MEEKIVIQTQYMTLGQALKEAAVIDSGGQAKWFLAEIPVFINDEQEAESRRGRKLFPGDTVYIEDEPAFSITDEE</sequence>